<evidence type="ECO:0000313" key="2">
    <source>
        <dbReference type="EMBL" id="QOW48306.1"/>
    </source>
</evidence>
<dbReference type="Pfam" id="PF05713">
    <property type="entry name" value="MobC"/>
    <property type="match status" value="1"/>
</dbReference>
<geneLocation type="plasmid" evidence="2 3">
    <name>pYH12207-9</name>
</geneLocation>
<evidence type="ECO:0000313" key="3">
    <source>
        <dbReference type="Proteomes" id="UP000593966"/>
    </source>
</evidence>
<dbReference type="EMBL" id="CP048668">
    <property type="protein sequence ID" value="QOW48306.1"/>
    <property type="molecule type" value="Genomic_DNA"/>
</dbReference>
<proteinExistence type="predicted"/>
<organism evidence="2 3">
    <name type="scientific">Acinetobacter piscicola</name>
    <dbReference type="NCBI Taxonomy" id="2006115"/>
    <lineage>
        <taxon>Bacteria</taxon>
        <taxon>Pseudomonadati</taxon>
        <taxon>Pseudomonadota</taxon>
        <taxon>Gammaproteobacteria</taxon>
        <taxon>Moraxellales</taxon>
        <taxon>Moraxellaceae</taxon>
        <taxon>Acinetobacter</taxon>
    </lineage>
</organism>
<name>A0A7S7AJP7_9GAMM</name>
<dbReference type="RefSeq" id="WP_180047897.1">
    <property type="nucleotide sequence ID" value="NZ_CP048668.1"/>
</dbReference>
<sequence length="178" mass="20679">MDDEDLTRFKKINPKSEVKRLRLTVDEKNQLDDFLEKRNLQFSDFNNRLIKNAISTEFHLVEIENYVKPTFPLKQKKHHRPPPKVDPAILFELGRVGTNLNQCARALNLIKNDRQQELDLTQEFSFIECLQVLQAIQEDIHAVIGEIKKTTMSDTAIENARSRVIKAVELTEVETDAH</sequence>
<dbReference type="Proteomes" id="UP000593966">
    <property type="component" value="Plasmid pYH12207-9"/>
</dbReference>
<accession>A0A7S7AJP7</accession>
<dbReference type="InterPro" id="IPR008687">
    <property type="entry name" value="MobC"/>
</dbReference>
<reference evidence="2 3" key="1">
    <citation type="submission" date="2020-02" db="EMBL/GenBank/DDBJ databases">
        <title>Tigecycline-resistant Acinetobacter species from pigs and migratory birds.</title>
        <authorList>
            <person name="Chen C."/>
            <person name="Sun J."/>
            <person name="Liao X.-P."/>
            <person name="Liu Y.-H."/>
        </authorList>
    </citation>
    <scope>NUCLEOTIDE SEQUENCE [LARGE SCALE GENOMIC DNA]</scope>
    <source>
        <strain evidence="2 3">YH12207_T</strain>
        <plasmid evidence="2 3">pYH12207-9</plasmid>
    </source>
</reference>
<keyword evidence="2" id="KW-0614">Plasmid</keyword>
<dbReference type="AlphaFoldDB" id="A0A7S7AJP7"/>
<feature type="domain" description="Bacterial mobilisation" evidence="1">
    <location>
        <begin position="90"/>
        <end position="118"/>
    </location>
</feature>
<evidence type="ECO:0000259" key="1">
    <source>
        <dbReference type="Pfam" id="PF05713"/>
    </source>
</evidence>
<protein>
    <submittedName>
        <fullName evidence="2">Plasmid mobilization relaxosome protein MobC</fullName>
    </submittedName>
</protein>
<keyword evidence="3" id="KW-1185">Reference proteome</keyword>
<gene>
    <name evidence="2" type="primary">mobC</name>
    <name evidence="2" type="ORF">G0028_20920</name>
</gene>